<dbReference type="PRINTS" id="PR00081">
    <property type="entry name" value="GDHRDH"/>
</dbReference>
<dbReference type="RefSeq" id="XP_067550625.1">
    <property type="nucleotide sequence ID" value="XM_067694983.1"/>
</dbReference>
<keyword evidence="3" id="KW-0560">Oxidoreductase</keyword>
<dbReference type="Proteomes" id="UP000669133">
    <property type="component" value="Unassembled WGS sequence"/>
</dbReference>
<evidence type="ECO:0000256" key="2">
    <source>
        <dbReference type="ARBA" id="ARBA00022857"/>
    </source>
</evidence>
<proteinExistence type="inferred from homology"/>
<dbReference type="InterPro" id="IPR002347">
    <property type="entry name" value="SDR_fam"/>
</dbReference>
<dbReference type="PANTHER" id="PTHR24320:SF236">
    <property type="entry name" value="SHORT-CHAIN DEHYDROGENASE-RELATED"/>
    <property type="match status" value="1"/>
</dbReference>
<keyword evidence="5" id="KW-1185">Reference proteome</keyword>
<accession>A0A8H7ZIY6</accession>
<evidence type="ECO:0008006" key="6">
    <source>
        <dbReference type="Google" id="ProtNLM"/>
    </source>
</evidence>
<dbReference type="EMBL" id="JAEOAQ010000001">
    <property type="protein sequence ID" value="KAG5421509.1"/>
    <property type="molecule type" value="Genomic_DNA"/>
</dbReference>
<evidence type="ECO:0000256" key="3">
    <source>
        <dbReference type="ARBA" id="ARBA00023002"/>
    </source>
</evidence>
<dbReference type="GeneID" id="93649229"/>
<keyword evidence="2" id="KW-0521">NADP</keyword>
<protein>
    <recommendedName>
        <fullName evidence="6">NAD(P)-binding protein</fullName>
    </recommendedName>
</protein>
<dbReference type="OrthoDB" id="191139at2759"/>
<dbReference type="AlphaFoldDB" id="A0A8H7ZIY6"/>
<dbReference type="Pfam" id="PF00106">
    <property type="entry name" value="adh_short"/>
    <property type="match status" value="1"/>
</dbReference>
<dbReference type="InterPro" id="IPR036291">
    <property type="entry name" value="NAD(P)-bd_dom_sf"/>
</dbReference>
<dbReference type="Gene3D" id="3.40.50.720">
    <property type="entry name" value="NAD(P)-binding Rossmann-like Domain"/>
    <property type="match status" value="1"/>
</dbReference>
<comment type="similarity">
    <text evidence="1">Belongs to the short-chain dehydrogenases/reductases (SDR) family.</text>
</comment>
<evidence type="ECO:0000313" key="5">
    <source>
        <dbReference type="Proteomes" id="UP000669133"/>
    </source>
</evidence>
<dbReference type="GO" id="GO:0016491">
    <property type="term" value="F:oxidoreductase activity"/>
    <property type="evidence" value="ECO:0007669"/>
    <property type="project" value="UniProtKB-KW"/>
</dbReference>
<evidence type="ECO:0000256" key="1">
    <source>
        <dbReference type="ARBA" id="ARBA00006484"/>
    </source>
</evidence>
<dbReference type="PANTHER" id="PTHR24320">
    <property type="entry name" value="RETINOL DEHYDROGENASE"/>
    <property type="match status" value="1"/>
</dbReference>
<organism evidence="4 5">
    <name type="scientific">Candida metapsilosis</name>
    <dbReference type="NCBI Taxonomy" id="273372"/>
    <lineage>
        <taxon>Eukaryota</taxon>
        <taxon>Fungi</taxon>
        <taxon>Dikarya</taxon>
        <taxon>Ascomycota</taxon>
        <taxon>Saccharomycotina</taxon>
        <taxon>Pichiomycetes</taxon>
        <taxon>Debaryomycetaceae</taxon>
        <taxon>Candida/Lodderomyces clade</taxon>
        <taxon>Candida</taxon>
    </lineage>
</organism>
<comment type="caution">
    <text evidence="4">The sequence shown here is derived from an EMBL/GenBank/DDBJ whole genome shotgun (WGS) entry which is preliminary data.</text>
</comment>
<reference evidence="4 5" key="1">
    <citation type="submission" date="2020-12" db="EMBL/GenBank/DDBJ databases">
        <title>Effect of drift, selection, and recombination on the evolution of hybrid genomes in Candida yeast pathogens.</title>
        <authorList>
            <person name="Mixao V."/>
            <person name="Ksiezopolska E."/>
            <person name="Saus E."/>
            <person name="Boekhout T."/>
            <person name="Gacser A."/>
            <person name="Gabaldon T."/>
        </authorList>
    </citation>
    <scope>NUCLEOTIDE SEQUENCE [LARGE SCALE GENOMIC DNA]</scope>
    <source>
        <strain evidence="4 5">BP57</strain>
    </source>
</reference>
<sequence>MSYPDIPSAGFTGWKQLLHGFCPGKPKFTEKDYPSLEGKVVIVTGGNTGVGYETVKSLAGSTKARIYIFSRNEEKTLEAIAKLKQEVAKEYDVVDREIGFIQVDLSDLTTIKPAVEKFLKQEDRVDIIINNAGVMMPPRGSKTKQGYELQIGTNALGHHLLQRLLDPIFIKTSKTNPPGLSRIVWVSSTGHISAPRGGIFWDDIGFEKVPKFSTSTKLQLYAQSKAANLIQARTWSRKHDYPNVISSSVCPGYLSTELQRHATSMEQYFYKFVLHPQRFGAYTELYAAFSPGVKDGDYSISFGTPAKGREDLLSDEVGDKLWEWLDKETDPYV</sequence>
<evidence type="ECO:0000313" key="4">
    <source>
        <dbReference type="EMBL" id="KAG5421509.1"/>
    </source>
</evidence>
<dbReference type="SUPFAM" id="SSF51735">
    <property type="entry name" value="NAD(P)-binding Rossmann-fold domains"/>
    <property type="match status" value="1"/>
</dbReference>
<name>A0A8H7ZIY6_9ASCO</name>
<gene>
    <name evidence="4" type="ORF">I9W82_000600</name>
</gene>